<organism evidence="2 3">
    <name type="scientific">Streptomyces cacaoi</name>
    <dbReference type="NCBI Taxonomy" id="1898"/>
    <lineage>
        <taxon>Bacteria</taxon>
        <taxon>Bacillati</taxon>
        <taxon>Actinomycetota</taxon>
        <taxon>Actinomycetes</taxon>
        <taxon>Kitasatosporales</taxon>
        <taxon>Streptomycetaceae</taxon>
        <taxon>Streptomyces</taxon>
    </lineage>
</organism>
<dbReference type="OrthoDB" id="9791357at2"/>
<protein>
    <submittedName>
        <fullName evidence="2">BtpA protein</fullName>
    </submittedName>
</protein>
<evidence type="ECO:0000256" key="1">
    <source>
        <dbReference type="ARBA" id="ARBA00006007"/>
    </source>
</evidence>
<evidence type="ECO:0000313" key="3">
    <source>
        <dbReference type="Proteomes" id="UP000319210"/>
    </source>
</evidence>
<dbReference type="Proteomes" id="UP000319210">
    <property type="component" value="Unassembled WGS sequence"/>
</dbReference>
<dbReference type="RefSeq" id="WP_030874855.1">
    <property type="nucleotide sequence ID" value="NZ_BJMM01000002.1"/>
</dbReference>
<comment type="caution">
    <text evidence="2">The sequence shown here is derived from an EMBL/GenBank/DDBJ whole genome shotgun (WGS) entry which is preliminary data.</text>
</comment>
<name>A0A4Y3QTQ6_STRCI</name>
<dbReference type="InterPro" id="IPR005137">
    <property type="entry name" value="BtpA"/>
</dbReference>
<dbReference type="PIRSF" id="PIRSF005956">
    <property type="entry name" value="BtpA"/>
    <property type="match status" value="1"/>
</dbReference>
<accession>A0A4Y3QTQ6</accession>
<reference evidence="2 3" key="1">
    <citation type="submission" date="2019-06" db="EMBL/GenBank/DDBJ databases">
        <title>Whole genome shotgun sequence of Streptomyces cacaoi subsp. cacaoi NBRC 12748.</title>
        <authorList>
            <person name="Hosoyama A."/>
            <person name="Uohara A."/>
            <person name="Ohji S."/>
            <person name="Ichikawa N."/>
        </authorList>
    </citation>
    <scope>NUCLEOTIDE SEQUENCE [LARGE SCALE GENOMIC DNA]</scope>
    <source>
        <strain evidence="2 3">NBRC 12748</strain>
    </source>
</reference>
<dbReference type="PANTHER" id="PTHR21381">
    <property type="entry name" value="ZGC:162297"/>
    <property type="match status" value="1"/>
</dbReference>
<comment type="similarity">
    <text evidence="1">Belongs to the BtpA family.</text>
</comment>
<dbReference type="InterPro" id="IPR011060">
    <property type="entry name" value="RibuloseP-bd_barrel"/>
</dbReference>
<keyword evidence="3" id="KW-1185">Reference proteome</keyword>
<dbReference type="EMBL" id="BJMM01000002">
    <property type="protein sequence ID" value="GEB48023.1"/>
    <property type="molecule type" value="Genomic_DNA"/>
</dbReference>
<dbReference type="NCBIfam" id="TIGR00259">
    <property type="entry name" value="thylakoid_BtpA"/>
    <property type="match status" value="1"/>
</dbReference>
<gene>
    <name evidence="2" type="ORF">SCA03_05740</name>
</gene>
<dbReference type="AlphaFoldDB" id="A0A4Y3QTQ6"/>
<dbReference type="SUPFAM" id="SSF51366">
    <property type="entry name" value="Ribulose-phoshate binding barrel"/>
    <property type="match status" value="1"/>
</dbReference>
<dbReference type="Pfam" id="PF03437">
    <property type="entry name" value="BtpA"/>
    <property type="match status" value="1"/>
</dbReference>
<proteinExistence type="inferred from homology"/>
<sequence>MNNPADRTGNERPLGVFPPKDSALETIFGTDRVVIGVVHCPPLPGSPHYRGEPVADLIRFAVEEARAYREGGVHGLIVENAWDLPFPKPEDQGFETAATLAVLGDHVREKVGLPVGVNVLANGAHCSIATAQAAQSSFVRVNQWANAYVANEGFIEGLAPSATRYRARLRAEELKVFADVHVKHGSHSIIADRSLAEQTEDAEFFDADVLIATGGRTGDEAGESEVRGIMDATRLPVIIGSGMNDGNAERLLSLCHGAIVASALKENDRWWGRVDRDKVRSFTRHAAKAGYRLP</sequence>
<evidence type="ECO:0000313" key="2">
    <source>
        <dbReference type="EMBL" id="GEB48023.1"/>
    </source>
</evidence>
<dbReference type="PANTHER" id="PTHR21381:SF3">
    <property type="entry name" value="SGC REGION PROTEIN SGCQ-RELATED"/>
    <property type="match status" value="1"/>
</dbReference>